<dbReference type="Proteomes" id="UP000649604">
    <property type="component" value="Unassembled WGS sequence"/>
</dbReference>
<evidence type="ECO:0000256" key="4">
    <source>
        <dbReference type="ARBA" id="ARBA00022692"/>
    </source>
</evidence>
<dbReference type="InterPro" id="IPR003593">
    <property type="entry name" value="AAA+_ATPase"/>
</dbReference>
<keyword evidence="3" id="KW-1003">Cell membrane</keyword>
<dbReference type="GO" id="GO:0005886">
    <property type="term" value="C:plasma membrane"/>
    <property type="evidence" value="ECO:0007669"/>
    <property type="project" value="UniProtKB-SubCell"/>
</dbReference>
<keyword evidence="7 9" id="KW-1133">Transmembrane helix</keyword>
<evidence type="ECO:0000256" key="5">
    <source>
        <dbReference type="ARBA" id="ARBA00022741"/>
    </source>
</evidence>
<feature type="non-terminal residue" evidence="11">
    <location>
        <position position="1"/>
    </location>
</feature>
<organism evidence="11 12">
    <name type="scientific">candidate division KSB3 bacterium</name>
    <dbReference type="NCBI Taxonomy" id="2044937"/>
    <lineage>
        <taxon>Bacteria</taxon>
        <taxon>candidate division KSB3</taxon>
    </lineage>
</organism>
<dbReference type="AlphaFoldDB" id="A0A9D5JVL0"/>
<evidence type="ECO:0000256" key="9">
    <source>
        <dbReference type="SAM" id="Phobius"/>
    </source>
</evidence>
<dbReference type="SMART" id="SM00382">
    <property type="entry name" value="AAA"/>
    <property type="match status" value="1"/>
</dbReference>
<evidence type="ECO:0000256" key="7">
    <source>
        <dbReference type="ARBA" id="ARBA00022989"/>
    </source>
</evidence>
<dbReference type="PROSITE" id="PS50893">
    <property type="entry name" value="ABC_TRANSPORTER_2"/>
    <property type="match status" value="1"/>
</dbReference>
<evidence type="ECO:0000313" key="11">
    <source>
        <dbReference type="EMBL" id="MBD3324965.1"/>
    </source>
</evidence>
<dbReference type="InterPro" id="IPR003439">
    <property type="entry name" value="ABC_transporter-like_ATP-bd"/>
</dbReference>
<dbReference type="SUPFAM" id="SSF52540">
    <property type="entry name" value="P-loop containing nucleoside triphosphate hydrolases"/>
    <property type="match status" value="1"/>
</dbReference>
<gene>
    <name evidence="11" type="ORF">GF339_10295</name>
</gene>
<evidence type="ECO:0000256" key="2">
    <source>
        <dbReference type="ARBA" id="ARBA00022448"/>
    </source>
</evidence>
<dbReference type="GO" id="GO:0034040">
    <property type="term" value="F:ATPase-coupled lipid transmembrane transporter activity"/>
    <property type="evidence" value="ECO:0007669"/>
    <property type="project" value="TreeGrafter"/>
</dbReference>
<dbReference type="InterPro" id="IPR017871">
    <property type="entry name" value="ABC_transporter-like_CS"/>
</dbReference>
<keyword evidence="8 9" id="KW-0472">Membrane</keyword>
<dbReference type="PANTHER" id="PTHR24221">
    <property type="entry name" value="ATP-BINDING CASSETTE SUB-FAMILY B"/>
    <property type="match status" value="1"/>
</dbReference>
<dbReference type="InterPro" id="IPR027417">
    <property type="entry name" value="P-loop_NTPase"/>
</dbReference>
<proteinExistence type="predicted"/>
<keyword evidence="4 9" id="KW-0812">Transmembrane</keyword>
<dbReference type="FunFam" id="3.40.50.300:FF:000221">
    <property type="entry name" value="Multidrug ABC transporter ATP-binding protein"/>
    <property type="match status" value="1"/>
</dbReference>
<keyword evidence="5" id="KW-0547">Nucleotide-binding</keyword>
<dbReference type="InterPro" id="IPR039421">
    <property type="entry name" value="Type_1_exporter"/>
</dbReference>
<evidence type="ECO:0000256" key="1">
    <source>
        <dbReference type="ARBA" id="ARBA00004651"/>
    </source>
</evidence>
<evidence type="ECO:0000256" key="6">
    <source>
        <dbReference type="ARBA" id="ARBA00022840"/>
    </source>
</evidence>
<sequence>SVLIESFPNYAISIIAFSGILMITIYLIAVKENFQDALPLIGLYAMAGYRFLPIVRNIYGSVTQIRYTLPTVDLLYQDLQGEVLEEGASPVTESIVPLPFEREIVLREIAFTYPNAQTPLFENVNLSIKANTNIGLVGATGCGKTTLVDIMLGLLTPQHGVMVVDGVEVTAENLRNWQRNVGYVPQHIFLSDDTIARNIAFGVPETDLVRDAVKKAARIANLHHFIMTELPHGYETVVGERGIRLSGGQRQRIGIARALYRDPSFLIFDEATSSLDNITEQVVMEAINSLSGQKTMVMIAHRLSTVKACDRIYVMEHGSIIAQGDYETLIHTSQEFQQMVTGGKGEKEKL</sequence>
<protein>
    <submittedName>
        <fullName evidence="11">ATP-binding cassette domain-containing protein</fullName>
    </submittedName>
</protein>
<feature type="domain" description="ABC transporter" evidence="10">
    <location>
        <begin position="104"/>
        <end position="342"/>
    </location>
</feature>
<evidence type="ECO:0000259" key="10">
    <source>
        <dbReference type="PROSITE" id="PS50893"/>
    </source>
</evidence>
<name>A0A9D5JVL0_9BACT</name>
<dbReference type="EMBL" id="WJJP01000326">
    <property type="protein sequence ID" value="MBD3324965.1"/>
    <property type="molecule type" value="Genomic_DNA"/>
</dbReference>
<dbReference type="GO" id="GO:0005524">
    <property type="term" value="F:ATP binding"/>
    <property type="evidence" value="ECO:0007669"/>
    <property type="project" value="UniProtKB-KW"/>
</dbReference>
<feature type="transmembrane region" description="Helical" evidence="9">
    <location>
        <begin position="7"/>
        <end position="29"/>
    </location>
</feature>
<evidence type="ECO:0000313" key="12">
    <source>
        <dbReference type="Proteomes" id="UP000649604"/>
    </source>
</evidence>
<dbReference type="PANTHER" id="PTHR24221:SF654">
    <property type="entry name" value="ATP-BINDING CASSETTE SUB-FAMILY B MEMBER 6"/>
    <property type="match status" value="1"/>
</dbReference>
<evidence type="ECO:0000256" key="8">
    <source>
        <dbReference type="ARBA" id="ARBA00023136"/>
    </source>
</evidence>
<reference evidence="11" key="1">
    <citation type="submission" date="2019-11" db="EMBL/GenBank/DDBJ databases">
        <title>Microbial mats filling the niche in hypersaline microbial mats.</title>
        <authorList>
            <person name="Wong H.L."/>
            <person name="Macleod F.I."/>
            <person name="White R.A. III"/>
            <person name="Burns B.P."/>
        </authorList>
    </citation>
    <scope>NUCLEOTIDE SEQUENCE</scope>
    <source>
        <strain evidence="11">Rbin_158</strain>
    </source>
</reference>
<comment type="subcellular location">
    <subcellularLocation>
        <location evidence="1">Cell membrane</location>
        <topology evidence="1">Multi-pass membrane protein</topology>
    </subcellularLocation>
</comment>
<accession>A0A9D5JVL0</accession>
<evidence type="ECO:0000256" key="3">
    <source>
        <dbReference type="ARBA" id="ARBA00022475"/>
    </source>
</evidence>
<keyword evidence="6 11" id="KW-0067">ATP-binding</keyword>
<comment type="caution">
    <text evidence="11">The sequence shown here is derived from an EMBL/GenBank/DDBJ whole genome shotgun (WGS) entry which is preliminary data.</text>
</comment>
<dbReference type="Pfam" id="PF00005">
    <property type="entry name" value="ABC_tran"/>
    <property type="match status" value="1"/>
</dbReference>
<dbReference type="Gene3D" id="3.40.50.300">
    <property type="entry name" value="P-loop containing nucleotide triphosphate hydrolases"/>
    <property type="match status" value="1"/>
</dbReference>
<dbReference type="GO" id="GO:0016887">
    <property type="term" value="F:ATP hydrolysis activity"/>
    <property type="evidence" value="ECO:0007669"/>
    <property type="project" value="InterPro"/>
</dbReference>
<dbReference type="PROSITE" id="PS00211">
    <property type="entry name" value="ABC_TRANSPORTER_1"/>
    <property type="match status" value="1"/>
</dbReference>
<keyword evidence="2" id="KW-0813">Transport</keyword>